<organism evidence="3 4">
    <name type="scientific">Phytophthora boehmeriae</name>
    <dbReference type="NCBI Taxonomy" id="109152"/>
    <lineage>
        <taxon>Eukaryota</taxon>
        <taxon>Sar</taxon>
        <taxon>Stramenopiles</taxon>
        <taxon>Oomycota</taxon>
        <taxon>Peronosporomycetes</taxon>
        <taxon>Peronosporales</taxon>
        <taxon>Peronosporaceae</taxon>
        <taxon>Phytophthora</taxon>
    </lineage>
</organism>
<proteinExistence type="predicted"/>
<dbReference type="PANTHER" id="PTHR33889">
    <property type="entry name" value="OS04G0681850 PROTEIN"/>
    <property type="match status" value="1"/>
</dbReference>
<protein>
    <recommendedName>
        <fullName evidence="2">DUF7769 domain-containing protein</fullName>
    </recommendedName>
</protein>
<comment type="caution">
    <text evidence="3">The sequence shown here is derived from an EMBL/GenBank/DDBJ whole genome shotgun (WGS) entry which is preliminary data.</text>
</comment>
<feature type="region of interest" description="Disordered" evidence="1">
    <location>
        <begin position="1"/>
        <end position="28"/>
    </location>
</feature>
<name>A0A8T1V5B8_9STRA</name>
<feature type="compositionally biased region" description="Low complexity" evidence="1">
    <location>
        <begin position="1"/>
        <end position="16"/>
    </location>
</feature>
<evidence type="ECO:0000259" key="2">
    <source>
        <dbReference type="Pfam" id="PF24964"/>
    </source>
</evidence>
<dbReference type="Pfam" id="PF24964">
    <property type="entry name" value="DUF7769"/>
    <property type="match status" value="1"/>
</dbReference>
<sequence>MPNSSTRSSINSSDVSTPTASRKKNLTQQQRSQILWALAQDSTGGTPRHGAISAVAGHFGVAPRTVSRIWKRAITTAAFTGVLEAPSRKRATGRKRKDYGAALELIVVVNEAYWDLL</sequence>
<dbReference type="InterPro" id="IPR056671">
    <property type="entry name" value="DUF7769"/>
</dbReference>
<evidence type="ECO:0000313" key="4">
    <source>
        <dbReference type="Proteomes" id="UP000693981"/>
    </source>
</evidence>
<dbReference type="Proteomes" id="UP000693981">
    <property type="component" value="Unassembled WGS sequence"/>
</dbReference>
<evidence type="ECO:0000256" key="1">
    <source>
        <dbReference type="SAM" id="MobiDB-lite"/>
    </source>
</evidence>
<evidence type="ECO:0000313" key="3">
    <source>
        <dbReference type="EMBL" id="KAG7375309.1"/>
    </source>
</evidence>
<accession>A0A8T1V5B8</accession>
<dbReference type="PANTHER" id="PTHR33889:SF7">
    <property type="entry name" value="OS04G0681850 PROTEIN"/>
    <property type="match status" value="1"/>
</dbReference>
<gene>
    <name evidence="3" type="ORF">PHYBOEH_002845</name>
</gene>
<keyword evidence="4" id="KW-1185">Reference proteome</keyword>
<dbReference type="EMBL" id="JAGDFL010001740">
    <property type="protein sequence ID" value="KAG7375309.1"/>
    <property type="molecule type" value="Genomic_DNA"/>
</dbReference>
<reference evidence="3" key="1">
    <citation type="submission" date="2021-02" db="EMBL/GenBank/DDBJ databases">
        <authorList>
            <person name="Palmer J.M."/>
        </authorList>
    </citation>
    <scope>NUCLEOTIDE SEQUENCE</scope>
    <source>
        <strain evidence="3">SCRP23</strain>
    </source>
</reference>
<feature type="domain" description="DUF7769" evidence="2">
    <location>
        <begin position="26"/>
        <end position="76"/>
    </location>
</feature>
<dbReference type="OrthoDB" id="128821at2759"/>
<dbReference type="AlphaFoldDB" id="A0A8T1V5B8"/>